<dbReference type="EMBL" id="FQXG01000007">
    <property type="protein sequence ID" value="SHI10404.1"/>
    <property type="molecule type" value="Genomic_DNA"/>
</dbReference>
<dbReference type="GO" id="GO:0044780">
    <property type="term" value="P:bacterial-type flagellum assembly"/>
    <property type="evidence" value="ECO:0007669"/>
    <property type="project" value="InterPro"/>
</dbReference>
<organism evidence="15 16">
    <name type="scientific">Ferrimonas marina</name>
    <dbReference type="NCBI Taxonomy" id="299255"/>
    <lineage>
        <taxon>Bacteria</taxon>
        <taxon>Pseudomonadati</taxon>
        <taxon>Pseudomonadota</taxon>
        <taxon>Gammaproteobacteria</taxon>
        <taxon>Alteromonadales</taxon>
        <taxon>Ferrimonadaceae</taxon>
        <taxon>Ferrimonas</taxon>
    </lineage>
</organism>
<dbReference type="AlphaFoldDB" id="A0A1M5YES1"/>
<keyword evidence="15" id="KW-0969">Cilium</keyword>
<dbReference type="GO" id="GO:0009306">
    <property type="term" value="P:protein secretion"/>
    <property type="evidence" value="ECO:0007669"/>
    <property type="project" value="InterPro"/>
</dbReference>
<feature type="transmembrane region" description="Helical" evidence="13">
    <location>
        <begin position="90"/>
        <end position="122"/>
    </location>
</feature>
<keyword evidence="16" id="KW-1185">Reference proteome</keyword>
<comment type="subcellular location">
    <subcellularLocation>
        <location evidence="1">Cell membrane</location>
        <topology evidence="1">Multi-pass membrane protein</topology>
    </subcellularLocation>
</comment>
<dbReference type="InterPro" id="IPR006136">
    <property type="entry name" value="FlhB"/>
</dbReference>
<evidence type="ECO:0000256" key="8">
    <source>
        <dbReference type="ARBA" id="ARBA00022927"/>
    </source>
</evidence>
<accession>A0A1M5YES1</accession>
<comment type="similarity">
    <text evidence="2 13">Belongs to the type III secretion exporter family.</text>
</comment>
<feature type="transmembrane region" description="Helical" evidence="13">
    <location>
        <begin position="143"/>
        <end position="165"/>
    </location>
</feature>
<evidence type="ECO:0000256" key="1">
    <source>
        <dbReference type="ARBA" id="ARBA00004651"/>
    </source>
</evidence>
<keyword evidence="11 13" id="KW-1006">Bacterial flagellum protein export</keyword>
<keyword evidence="4 13" id="KW-0813">Transport</keyword>
<evidence type="ECO:0000256" key="9">
    <source>
        <dbReference type="ARBA" id="ARBA00022989"/>
    </source>
</evidence>
<evidence type="ECO:0000256" key="12">
    <source>
        <dbReference type="ARBA" id="ARBA00025078"/>
    </source>
</evidence>
<evidence type="ECO:0000256" key="3">
    <source>
        <dbReference type="ARBA" id="ARBA00021622"/>
    </source>
</evidence>
<sequence length="387" mass="42614">MAENDSSQEKTEEATPRRREQAREKGQVPRSKELGTAAVLVAAAASMLMLGSQIGEALLQLAQQQFTLTRAQVFDIGQWSKLYGAILEHLLVPVLGFVLVLFIAGFLGNIGLGGLSFSWSAAAPKANKMSPLKGLKRMLGVQALVELVKSVAKFLVVAVVAYLLLRFNFDKILALSSGAPAGAVRNALELLLALFVLLCCSLLLVVVIDAPYQLWNHNKQLRMTKQEVKDEYKQTEGKPEVKSKIRQLQREMAQRRMMAEVPKADVVVVNPTHYSVALKYDKSVNTSPLVVAKGSDEIALKIREIAREHEVPVISSPALARAIYQSTKLDKPIPEGLFTAVAQILAYVFQLKQFQTGRGRKPIPLPSDLPIPAELWVEEPEIDDESQ</sequence>
<dbReference type="OrthoDB" id="9807950at2"/>
<keyword evidence="9 13" id="KW-1133">Transmembrane helix</keyword>
<comment type="function">
    <text evidence="12 13">Required for formation of the rod structure in the basal body of the flagellar apparatus. Together with FliI and FliH, may constitute the export apparatus of flagellin.</text>
</comment>
<evidence type="ECO:0000256" key="5">
    <source>
        <dbReference type="ARBA" id="ARBA00022475"/>
    </source>
</evidence>
<keyword evidence="15" id="KW-0282">Flagellum</keyword>
<evidence type="ECO:0000256" key="4">
    <source>
        <dbReference type="ARBA" id="ARBA00022448"/>
    </source>
</evidence>
<keyword evidence="6 13" id="KW-0812">Transmembrane</keyword>
<dbReference type="GO" id="GO:0005886">
    <property type="term" value="C:plasma membrane"/>
    <property type="evidence" value="ECO:0007669"/>
    <property type="project" value="UniProtKB-SubCell"/>
</dbReference>
<dbReference type="Gene3D" id="3.40.1690.10">
    <property type="entry name" value="secretion proteins EscU"/>
    <property type="match status" value="1"/>
</dbReference>
<dbReference type="NCBIfam" id="TIGR00328">
    <property type="entry name" value="flhB"/>
    <property type="match status" value="1"/>
</dbReference>
<keyword evidence="5 13" id="KW-1003">Cell membrane</keyword>
<dbReference type="STRING" id="299255.SAMN02745129_4152"/>
<dbReference type="SUPFAM" id="SSF160544">
    <property type="entry name" value="EscU C-terminal domain-like"/>
    <property type="match status" value="1"/>
</dbReference>
<proteinExistence type="inferred from homology"/>
<name>A0A1M5YES1_9GAMM</name>
<comment type="caution">
    <text evidence="13">Lacks conserved residue(s) required for the propagation of feature annotation.</text>
</comment>
<evidence type="ECO:0000313" key="15">
    <source>
        <dbReference type="EMBL" id="SHI10404.1"/>
    </source>
</evidence>
<keyword evidence="15" id="KW-0966">Cell projection</keyword>
<evidence type="ECO:0000256" key="7">
    <source>
        <dbReference type="ARBA" id="ARBA00022795"/>
    </source>
</evidence>
<dbReference type="Gene3D" id="6.10.250.2080">
    <property type="match status" value="1"/>
</dbReference>
<dbReference type="RefSeq" id="WP_067660713.1">
    <property type="nucleotide sequence ID" value="NZ_FQXG01000007.1"/>
</dbReference>
<evidence type="ECO:0000256" key="6">
    <source>
        <dbReference type="ARBA" id="ARBA00022692"/>
    </source>
</evidence>
<dbReference type="PRINTS" id="PR00950">
    <property type="entry name" value="TYPE3IMSPROT"/>
</dbReference>
<dbReference type="PANTHER" id="PTHR30531:SF12">
    <property type="entry name" value="FLAGELLAR BIOSYNTHETIC PROTEIN FLHB"/>
    <property type="match status" value="1"/>
</dbReference>
<evidence type="ECO:0000256" key="11">
    <source>
        <dbReference type="ARBA" id="ARBA00023225"/>
    </source>
</evidence>
<keyword evidence="10 13" id="KW-0472">Membrane</keyword>
<feature type="region of interest" description="Disordered" evidence="14">
    <location>
        <begin position="1"/>
        <end position="30"/>
    </location>
</feature>
<evidence type="ECO:0000256" key="14">
    <source>
        <dbReference type="SAM" id="MobiDB-lite"/>
    </source>
</evidence>
<evidence type="ECO:0000256" key="13">
    <source>
        <dbReference type="RuleBase" id="RU364091"/>
    </source>
</evidence>
<dbReference type="InterPro" id="IPR029025">
    <property type="entry name" value="T3SS_substrate_exporter_C"/>
</dbReference>
<dbReference type="PANTHER" id="PTHR30531">
    <property type="entry name" value="FLAGELLAR BIOSYNTHETIC PROTEIN FLHB"/>
    <property type="match status" value="1"/>
</dbReference>
<reference evidence="15 16" key="1">
    <citation type="submission" date="2016-11" db="EMBL/GenBank/DDBJ databases">
        <authorList>
            <person name="Jaros S."/>
            <person name="Januszkiewicz K."/>
            <person name="Wedrychowicz H."/>
        </authorList>
    </citation>
    <scope>NUCLEOTIDE SEQUENCE [LARGE SCALE GENOMIC DNA]</scope>
    <source>
        <strain evidence="15 16">DSM 16917</strain>
    </source>
</reference>
<dbReference type="FunFam" id="3.40.1690.10:FF:000001">
    <property type="entry name" value="Flagellar biosynthetic protein FlhB"/>
    <property type="match status" value="1"/>
</dbReference>
<keyword evidence="8 13" id="KW-0653">Protein transport</keyword>
<protein>
    <recommendedName>
        <fullName evidence="3 13">Flagellar biosynthetic protein FlhB</fullName>
    </recommendedName>
</protein>
<dbReference type="Proteomes" id="UP000184268">
    <property type="component" value="Unassembled WGS sequence"/>
</dbReference>
<evidence type="ECO:0000313" key="16">
    <source>
        <dbReference type="Proteomes" id="UP000184268"/>
    </source>
</evidence>
<dbReference type="InterPro" id="IPR006135">
    <property type="entry name" value="T3SS_substrate_exporter"/>
</dbReference>
<evidence type="ECO:0000256" key="10">
    <source>
        <dbReference type="ARBA" id="ARBA00023136"/>
    </source>
</evidence>
<feature type="compositionally biased region" description="Basic and acidic residues" evidence="14">
    <location>
        <begin position="7"/>
        <end position="30"/>
    </location>
</feature>
<feature type="transmembrane region" description="Helical" evidence="13">
    <location>
        <begin position="190"/>
        <end position="215"/>
    </location>
</feature>
<dbReference type="Pfam" id="PF01312">
    <property type="entry name" value="Bac_export_2"/>
    <property type="match status" value="1"/>
</dbReference>
<gene>
    <name evidence="13" type="primary">flhB</name>
    <name evidence="15" type="ORF">SAMN02745129_4152</name>
</gene>
<keyword evidence="7 13" id="KW-1005">Bacterial flagellum biogenesis</keyword>
<evidence type="ECO:0000256" key="2">
    <source>
        <dbReference type="ARBA" id="ARBA00010690"/>
    </source>
</evidence>